<dbReference type="Pfam" id="PF00912">
    <property type="entry name" value="Transgly"/>
    <property type="match status" value="1"/>
</dbReference>
<reference evidence="21" key="1">
    <citation type="submission" date="2016-10" db="EMBL/GenBank/DDBJ databases">
        <authorList>
            <person name="Varghese N."/>
            <person name="Submissions S."/>
        </authorList>
    </citation>
    <scope>NUCLEOTIDE SEQUENCE [LARGE SCALE GENOMIC DNA]</scope>
    <source>
        <strain evidence="21">CGMCC 1.4250</strain>
    </source>
</reference>
<protein>
    <submittedName>
        <fullName evidence="20">Penicillin-binding protein</fullName>
    </submittedName>
</protein>
<feature type="region of interest" description="Disordered" evidence="16">
    <location>
        <begin position="918"/>
        <end position="1004"/>
    </location>
</feature>
<evidence type="ECO:0000256" key="11">
    <source>
        <dbReference type="ARBA" id="ARBA00023136"/>
    </source>
</evidence>
<feature type="compositionally biased region" description="Acidic residues" evidence="16">
    <location>
        <begin position="929"/>
        <end position="940"/>
    </location>
</feature>
<dbReference type="Gene3D" id="3.90.1310.40">
    <property type="match status" value="1"/>
</dbReference>
<evidence type="ECO:0000256" key="6">
    <source>
        <dbReference type="ARBA" id="ARBA00022692"/>
    </source>
</evidence>
<keyword evidence="8" id="KW-0133">Cell shape</keyword>
<dbReference type="EMBL" id="FOTR01000007">
    <property type="protein sequence ID" value="SFM08972.1"/>
    <property type="molecule type" value="Genomic_DNA"/>
</dbReference>
<gene>
    <name evidence="20" type="ORF">SAMN04487943_107237</name>
</gene>
<feature type="compositionally biased region" description="Acidic residues" evidence="16">
    <location>
        <begin position="992"/>
        <end position="1004"/>
    </location>
</feature>
<dbReference type="InterPro" id="IPR023346">
    <property type="entry name" value="Lysozyme-like_dom_sf"/>
</dbReference>
<evidence type="ECO:0000256" key="1">
    <source>
        <dbReference type="ARBA" id="ARBA00022475"/>
    </source>
</evidence>
<evidence type="ECO:0000256" key="7">
    <source>
        <dbReference type="ARBA" id="ARBA00022801"/>
    </source>
</evidence>
<keyword evidence="7" id="KW-0378">Hydrolase</keyword>
<feature type="domain" description="Glycosyl transferase family 51" evidence="19">
    <location>
        <begin position="97"/>
        <end position="282"/>
    </location>
</feature>
<keyword evidence="12" id="KW-0511">Multifunctional enzyme</keyword>
<dbReference type="InterPro" id="IPR012338">
    <property type="entry name" value="Beta-lactam/transpept-like"/>
</dbReference>
<dbReference type="RefSeq" id="WP_091484304.1">
    <property type="nucleotide sequence ID" value="NZ_FOTR01000007.1"/>
</dbReference>
<sequence>MDTKDFFHNLWQSMKEIWNKKIIQRSTRISYHIIWNIVLFFITIGIIGGFFVAGLGAGYFASLVDDEEIQTEEQMASAVYDYEETSELYFADNNFLSDVSSDLLRDETSLDNVSEHVQNAVIATEDEYFETHNGIVPKAILRAVFQEVTNSTTKSGGSTLTQQVIKNQILTNEVSFERKAKEMLFAMRLERFFDKDEILEAYLNIVPFGRNSSGQNIAGIQTAANGIFDVDAKDLNLAQAAFIAGLPQSPSYYTPFLNGSGLKDDKGLEPGLNRMKSVLSRMLEAGYINEDEYQEALDYDIVADFKKPEESVLENYPYLMRELQDKAVAILVEVLAEQDGYSKEDLESSDILQEEYEIRANREIGRNGYKIHSTIDKEIYDVFQKTAREYNNYGRDKLARDKETNQPIMIEDPDTGEMKQLGEQPVQVGSVLIENSTGKILSFVGGRDFEKSEYNHATNVPRQFGSTMKPIAGYGPAMELGVVQPGSVIADVEKTYGDDYTPGNYSQRYYGLTTVREALYRSHNATAVSVFNEIRGPELAKNFLWKMGLEDITETQTSLAATVLGTIELTVEDNTNAYATFGNLGEFVEGYMIEKIETKDGEVVYQHESESEKVFSPQTSYLMIDMMRDVLTRSAGTGTAARANLANKSVDWAGKTGTTNDYRDTWFIATNPNVTLSSWMGYDNNQQLDQDGYSTRNNTFWAKLVNAATEVRPELMAPSQKFERPGGIVSRSYCAVSGLLPSDECSELGLVKTDIYNANYVPSKRDYSLIKENYATIDGNVVLSGEKTPDEFSDGDGVSFNPEWLKDMGYNKLANIKQLTAGKSGAWEKIKYPSDDNEVNNDGKAPNAPTSLKLNDQKLNWNNSKNSDVVGYRIYRASDPDSDDFQRIGSTAETSFSIPGSDAVYHVRAVDYFGQESKPSNVVEKGDFSEPEEEEEEEEEDKKADKDKDEEEDKDNAEEDEKKKQNNNNSDNNDSNNDDNSDNENSNNNSDSDSEPEPEEGNTD</sequence>
<evidence type="ECO:0000256" key="10">
    <source>
        <dbReference type="ARBA" id="ARBA00022989"/>
    </source>
</evidence>
<evidence type="ECO:0000313" key="20">
    <source>
        <dbReference type="EMBL" id="SFM08972.1"/>
    </source>
</evidence>
<dbReference type="PANTHER" id="PTHR32282:SF32">
    <property type="entry name" value="PENICILLIN-BINDING PROTEIN 2A"/>
    <property type="match status" value="1"/>
</dbReference>
<keyword evidence="6 17" id="KW-0812">Transmembrane</keyword>
<evidence type="ECO:0000256" key="12">
    <source>
        <dbReference type="ARBA" id="ARBA00023268"/>
    </source>
</evidence>
<feature type="domain" description="Penicillin-binding protein transpeptidase" evidence="18">
    <location>
        <begin position="431"/>
        <end position="699"/>
    </location>
</feature>
<evidence type="ECO:0000256" key="13">
    <source>
        <dbReference type="ARBA" id="ARBA00023316"/>
    </source>
</evidence>
<organism evidence="20 21">
    <name type="scientific">Gracilibacillus orientalis</name>
    <dbReference type="NCBI Taxonomy" id="334253"/>
    <lineage>
        <taxon>Bacteria</taxon>
        <taxon>Bacillati</taxon>
        <taxon>Bacillota</taxon>
        <taxon>Bacilli</taxon>
        <taxon>Bacillales</taxon>
        <taxon>Bacillaceae</taxon>
        <taxon>Gracilibacillus</taxon>
    </lineage>
</organism>
<keyword evidence="21" id="KW-1185">Reference proteome</keyword>
<dbReference type="GO" id="GO:0009002">
    <property type="term" value="F:serine-type D-Ala-D-Ala carboxypeptidase activity"/>
    <property type="evidence" value="ECO:0007669"/>
    <property type="project" value="UniProtKB-EC"/>
</dbReference>
<dbReference type="GO" id="GO:0071555">
    <property type="term" value="P:cell wall organization"/>
    <property type="evidence" value="ECO:0007669"/>
    <property type="project" value="UniProtKB-KW"/>
</dbReference>
<feature type="transmembrane region" description="Helical" evidence="17">
    <location>
        <begin position="33"/>
        <end position="61"/>
    </location>
</feature>
<feature type="compositionally biased region" description="Low complexity" evidence="16">
    <location>
        <begin position="966"/>
        <end position="975"/>
    </location>
</feature>
<dbReference type="InterPro" id="IPR013783">
    <property type="entry name" value="Ig-like_fold"/>
</dbReference>
<evidence type="ECO:0000256" key="17">
    <source>
        <dbReference type="SAM" id="Phobius"/>
    </source>
</evidence>
<dbReference type="GO" id="GO:0030288">
    <property type="term" value="C:outer membrane-bounded periplasmic space"/>
    <property type="evidence" value="ECO:0007669"/>
    <property type="project" value="TreeGrafter"/>
</dbReference>
<keyword evidence="5" id="KW-0808">Transferase</keyword>
<dbReference type="GO" id="GO:0008360">
    <property type="term" value="P:regulation of cell shape"/>
    <property type="evidence" value="ECO:0007669"/>
    <property type="project" value="UniProtKB-KW"/>
</dbReference>
<dbReference type="STRING" id="334253.SAMN04487943_107237"/>
<comment type="catalytic activity">
    <reaction evidence="14">
        <text>Preferential cleavage: (Ac)2-L-Lys-D-Ala-|-D-Ala. Also transpeptidation of peptidyl-alanyl moieties that are N-acyl substituents of D-alanine.</text>
        <dbReference type="EC" id="3.4.16.4"/>
    </reaction>
</comment>
<feature type="region of interest" description="Disordered" evidence="16">
    <location>
        <begin position="832"/>
        <end position="854"/>
    </location>
</feature>
<dbReference type="GO" id="GO:0008955">
    <property type="term" value="F:peptidoglycan glycosyltransferase activity"/>
    <property type="evidence" value="ECO:0007669"/>
    <property type="project" value="UniProtKB-EC"/>
</dbReference>
<accession>A0A1I4N090</accession>
<dbReference type="SUPFAM" id="SSF56601">
    <property type="entry name" value="beta-lactamase/transpeptidase-like"/>
    <property type="match status" value="1"/>
</dbReference>
<evidence type="ECO:0000259" key="18">
    <source>
        <dbReference type="Pfam" id="PF00905"/>
    </source>
</evidence>
<dbReference type="PANTHER" id="PTHR32282">
    <property type="entry name" value="BINDING PROTEIN TRANSPEPTIDASE, PUTATIVE-RELATED"/>
    <property type="match status" value="1"/>
</dbReference>
<keyword evidence="2" id="KW-0121">Carboxypeptidase</keyword>
<evidence type="ECO:0000256" key="16">
    <source>
        <dbReference type="SAM" id="MobiDB-lite"/>
    </source>
</evidence>
<evidence type="ECO:0000256" key="2">
    <source>
        <dbReference type="ARBA" id="ARBA00022645"/>
    </source>
</evidence>
<dbReference type="InterPro" id="IPR001460">
    <property type="entry name" value="PCN-bd_Tpept"/>
</dbReference>
<keyword evidence="13" id="KW-0961">Cell wall biogenesis/degradation</keyword>
<dbReference type="SUPFAM" id="SSF53955">
    <property type="entry name" value="Lysozyme-like"/>
    <property type="match status" value="1"/>
</dbReference>
<dbReference type="InterPro" id="IPR001264">
    <property type="entry name" value="Glyco_trans_51"/>
</dbReference>
<keyword evidence="9" id="KW-0573">Peptidoglycan synthesis</keyword>
<dbReference type="GO" id="GO:0006508">
    <property type="term" value="P:proteolysis"/>
    <property type="evidence" value="ECO:0007669"/>
    <property type="project" value="UniProtKB-KW"/>
</dbReference>
<evidence type="ECO:0000256" key="5">
    <source>
        <dbReference type="ARBA" id="ARBA00022679"/>
    </source>
</evidence>
<dbReference type="OrthoDB" id="9766909at2"/>
<dbReference type="GO" id="GO:0008658">
    <property type="term" value="F:penicillin binding"/>
    <property type="evidence" value="ECO:0007669"/>
    <property type="project" value="InterPro"/>
</dbReference>
<keyword evidence="3" id="KW-0645">Protease</keyword>
<feature type="compositionally biased region" description="Acidic residues" evidence="16">
    <location>
        <begin position="948"/>
        <end position="959"/>
    </location>
</feature>
<evidence type="ECO:0000256" key="14">
    <source>
        <dbReference type="ARBA" id="ARBA00034000"/>
    </source>
</evidence>
<dbReference type="AlphaFoldDB" id="A0A1I4N090"/>
<dbReference type="Proteomes" id="UP000198565">
    <property type="component" value="Unassembled WGS sequence"/>
</dbReference>
<proteinExistence type="predicted"/>
<comment type="catalytic activity">
    <reaction evidence="15">
        <text>[GlcNAc-(1-&gt;4)-Mur2Ac(oyl-L-Ala-gamma-D-Glu-L-Lys-D-Ala-D-Ala)](n)-di-trans,octa-cis-undecaprenyl diphosphate + beta-D-GlcNAc-(1-&gt;4)-Mur2Ac(oyl-L-Ala-gamma-D-Glu-L-Lys-D-Ala-D-Ala)-di-trans,octa-cis-undecaprenyl diphosphate = [GlcNAc-(1-&gt;4)-Mur2Ac(oyl-L-Ala-gamma-D-Glu-L-Lys-D-Ala-D-Ala)](n+1)-di-trans,octa-cis-undecaprenyl diphosphate + di-trans,octa-cis-undecaprenyl diphosphate + H(+)</text>
        <dbReference type="Rhea" id="RHEA:23708"/>
        <dbReference type="Rhea" id="RHEA-COMP:9602"/>
        <dbReference type="Rhea" id="RHEA-COMP:9603"/>
        <dbReference type="ChEBI" id="CHEBI:15378"/>
        <dbReference type="ChEBI" id="CHEBI:58405"/>
        <dbReference type="ChEBI" id="CHEBI:60033"/>
        <dbReference type="ChEBI" id="CHEBI:78435"/>
        <dbReference type="EC" id="2.4.99.28"/>
    </reaction>
</comment>
<keyword evidence="10 17" id="KW-1133">Transmembrane helix</keyword>
<evidence type="ECO:0000256" key="9">
    <source>
        <dbReference type="ARBA" id="ARBA00022984"/>
    </source>
</evidence>
<evidence type="ECO:0000259" key="19">
    <source>
        <dbReference type="Pfam" id="PF00912"/>
    </source>
</evidence>
<dbReference type="Gene3D" id="1.10.3810.10">
    <property type="entry name" value="Biosynthetic peptidoglycan transglycosylase-like"/>
    <property type="match status" value="1"/>
</dbReference>
<evidence type="ECO:0000256" key="3">
    <source>
        <dbReference type="ARBA" id="ARBA00022670"/>
    </source>
</evidence>
<evidence type="ECO:0000256" key="15">
    <source>
        <dbReference type="ARBA" id="ARBA00049902"/>
    </source>
</evidence>
<dbReference type="Gene3D" id="3.40.710.10">
    <property type="entry name" value="DD-peptidase/beta-lactamase superfamily"/>
    <property type="match status" value="1"/>
</dbReference>
<dbReference type="Pfam" id="PF00905">
    <property type="entry name" value="Transpeptidase"/>
    <property type="match status" value="1"/>
</dbReference>
<keyword evidence="11 17" id="KW-0472">Membrane</keyword>
<dbReference type="GO" id="GO:0009252">
    <property type="term" value="P:peptidoglycan biosynthetic process"/>
    <property type="evidence" value="ECO:0007669"/>
    <property type="project" value="UniProtKB-KW"/>
</dbReference>
<evidence type="ECO:0000313" key="21">
    <source>
        <dbReference type="Proteomes" id="UP000198565"/>
    </source>
</evidence>
<name>A0A1I4N090_9BACI</name>
<keyword evidence="4" id="KW-0328">Glycosyltransferase</keyword>
<keyword evidence="1" id="KW-1003">Cell membrane</keyword>
<dbReference type="InterPro" id="IPR036950">
    <property type="entry name" value="PBP_transglycosylase"/>
</dbReference>
<dbReference type="InterPro" id="IPR050396">
    <property type="entry name" value="Glycosyltr_51/Transpeptidase"/>
</dbReference>
<evidence type="ECO:0000256" key="4">
    <source>
        <dbReference type="ARBA" id="ARBA00022676"/>
    </source>
</evidence>
<dbReference type="Gene3D" id="2.60.40.10">
    <property type="entry name" value="Immunoglobulins"/>
    <property type="match status" value="1"/>
</dbReference>
<evidence type="ECO:0000256" key="8">
    <source>
        <dbReference type="ARBA" id="ARBA00022960"/>
    </source>
</evidence>